<dbReference type="PANTHER" id="PTHR47219">
    <property type="entry name" value="RAB GTPASE-ACTIVATING PROTEIN 1-LIKE"/>
    <property type="match status" value="1"/>
</dbReference>
<dbReference type="Pfam" id="PF00566">
    <property type="entry name" value="RabGAP-TBC"/>
    <property type="match status" value="1"/>
</dbReference>
<feature type="region of interest" description="Disordered" evidence="1">
    <location>
        <begin position="855"/>
        <end position="953"/>
    </location>
</feature>
<feature type="region of interest" description="Disordered" evidence="1">
    <location>
        <begin position="376"/>
        <end position="395"/>
    </location>
</feature>
<dbReference type="PROSITE" id="PS50086">
    <property type="entry name" value="TBC_RABGAP"/>
    <property type="match status" value="1"/>
</dbReference>
<name>A0A2R6Q2C6_9APHY</name>
<feature type="compositionally biased region" description="Basic and acidic residues" evidence="1">
    <location>
        <begin position="1045"/>
        <end position="1056"/>
    </location>
</feature>
<feature type="compositionally biased region" description="Basic and acidic residues" evidence="1">
    <location>
        <begin position="1081"/>
        <end position="1093"/>
    </location>
</feature>
<feature type="region of interest" description="Disordered" evidence="1">
    <location>
        <begin position="1485"/>
        <end position="1516"/>
    </location>
</feature>
<protein>
    <recommendedName>
        <fullName evidence="2">Rab-GAP TBC domain-containing protein</fullName>
    </recommendedName>
</protein>
<comment type="caution">
    <text evidence="3">The sequence shown here is derived from an EMBL/GenBank/DDBJ whole genome shotgun (WGS) entry which is preliminary data.</text>
</comment>
<feature type="region of interest" description="Disordered" evidence="1">
    <location>
        <begin position="240"/>
        <end position="266"/>
    </location>
</feature>
<organism evidence="3 4">
    <name type="scientific">Hermanssonia centrifuga</name>
    <dbReference type="NCBI Taxonomy" id="98765"/>
    <lineage>
        <taxon>Eukaryota</taxon>
        <taxon>Fungi</taxon>
        <taxon>Dikarya</taxon>
        <taxon>Basidiomycota</taxon>
        <taxon>Agaricomycotina</taxon>
        <taxon>Agaricomycetes</taxon>
        <taxon>Polyporales</taxon>
        <taxon>Meruliaceae</taxon>
        <taxon>Hermanssonia</taxon>
    </lineage>
</organism>
<dbReference type="GO" id="GO:0005096">
    <property type="term" value="F:GTPase activator activity"/>
    <property type="evidence" value="ECO:0007669"/>
    <property type="project" value="TreeGrafter"/>
</dbReference>
<feature type="compositionally biased region" description="Low complexity" evidence="1">
    <location>
        <begin position="1067"/>
        <end position="1079"/>
    </location>
</feature>
<dbReference type="OrthoDB" id="159449at2759"/>
<feature type="compositionally biased region" description="Low complexity" evidence="1">
    <location>
        <begin position="877"/>
        <end position="890"/>
    </location>
</feature>
<dbReference type="InterPro" id="IPR035969">
    <property type="entry name" value="Rab-GAP_TBC_sf"/>
</dbReference>
<feature type="compositionally biased region" description="Low complexity" evidence="1">
    <location>
        <begin position="425"/>
        <end position="434"/>
    </location>
</feature>
<feature type="compositionally biased region" description="Polar residues" evidence="1">
    <location>
        <begin position="292"/>
        <end position="301"/>
    </location>
</feature>
<feature type="compositionally biased region" description="Low complexity" evidence="1">
    <location>
        <begin position="62"/>
        <end position="79"/>
    </location>
</feature>
<gene>
    <name evidence="3" type="ORF">PHLCEN_2v4099</name>
</gene>
<dbReference type="SUPFAM" id="SSF47923">
    <property type="entry name" value="Ypt/Rab-GAP domain of gyp1p"/>
    <property type="match status" value="2"/>
</dbReference>
<feature type="compositionally biased region" description="Basic residues" evidence="1">
    <location>
        <begin position="1011"/>
        <end position="1020"/>
    </location>
</feature>
<feature type="region of interest" description="Disordered" evidence="1">
    <location>
        <begin position="292"/>
        <end position="337"/>
    </location>
</feature>
<feature type="compositionally biased region" description="Pro residues" evidence="1">
    <location>
        <begin position="80"/>
        <end position="92"/>
    </location>
</feature>
<feature type="region of interest" description="Disordered" evidence="1">
    <location>
        <begin position="991"/>
        <end position="1106"/>
    </location>
</feature>
<evidence type="ECO:0000313" key="3">
    <source>
        <dbReference type="EMBL" id="PSS00872.1"/>
    </source>
</evidence>
<sequence>MDANELGRWTRFAAKGGIGKCSAVQDCVAEEAEDLMFMKVRRFTFTLQHYSAASISVTEDLSTSTSTSTVSSPLHHYSSPPLPSSPHLPAPPSSNDESQHIRSASHSSGSTALDSAPRTPADFNKEDSDDLIRVVSLSRQVASPTDLHRDSSIRQESSGAMESLVITAKRLSLTETAPLRITRKDTVMQEDIRPLEHDEEPASFLDSEPSTRISVAMSDGEVGIGLSLLQDFMGGDIDDTVSVRSSKSGMRTPELRNPAILETTASPASTLEGNAASIRSLAISDRSSIYSTASHQSTYSQIPEDAPRQRSNPTSPRDAPSRASMHPSISDSDYNGEEWEGASDIYDNYRYSRYSMASKASRFSKGSMHTVASAFGLEAPPPVPVDSNRPSLDSLRQGSFSRERLGSLTATSASVEDVRGRRSFDSSGSFSSPKDGSDAKGCGSEGKRIPPPLDISPSHRHKQQSVATISPESTTSPLLHGTFNSPLTSPTQHSASYLSPLSPPLTTPFYSNAPGGAASALRHRLEQNGTSLTDTPVDEASSIDSQVGERSRISSQPIVVDDADEPARSPPGLTPTSPSAMSSSPPPSPSYISEKKRMLETTYIVANQAPPPPYTPMSPTAGSSSQALPEEVQAQPQQQPTQPFSEPMVQPTPRPVNPERQNNSFARRSMFMPHPHAPKPAETPSGPMYGRQAPHQAPQGYQTGPPPGSAIYTLHMALVMRGDPMRPRQMTIYGRFELDLSSSIGPVPVFFTLEPPNNIPANRFRPPTAPSSPAPSEQPGESADYFMMNSSVTPPPENGAGKAIPRANFFPKVKTPRPRSRSFSGFDSSAAEVIIPTDSSANESGQPIQIPSLNAMAKRSKSAHVSSPSPASPPPASSSSPATSGVASAVRTAHKPSPLSLSQNNVVATRSPTSAPPMSPTRPPPSPLSYSMARSPPRSPTPGSPTASESKISLHMSLGQASSAIGSPVITSPPLPSSDLPTARPVLRKISSSSIGNPATASSPASPTNHRPSRILRHSRSSTLSNRPSARDPSPHSRTSMQGRRSGETDASHQSEAHSGSPLLQTSSLRSKLSLPSLKIRGSERPVQYEERSPTLSLTPSEHSDQPMVNVKDMNFELVKPVGQLASIIEDPLMPPPLPSPNRLDGGSLRADSPAFSMLSGMSARTGLTQSSVIETPRVSVAGTTGTASLLPLSKNVDTQTVEAHRQRELRWISMISSIPASQARKNKKVRKLLWEGVPASVRYLVWAHLTDSKAKRMDGLYGKLVKRDRVPASASIERDVQRVFVHEPQLLDGSLVNLLQAYLSMVPDVSYSRGLTVIAGDLLLHSPEEDAFWTFVSLMDSHLRPYFSAHGVQMEVDASLFGKAVEAADPNLAKKVFVDMAIPPASLCRPWFTALFMEALPSEHAQRVWDIFLFEGVVFLIRVGLAIVSCCKQTVMTTAGRDAVLNTLLHPPSACLPTNADTFLEMALNVKLKDDDVRKQRTKLEAQVKKQTQARNQNQTAIASGGAPPSISLPR</sequence>
<feature type="region of interest" description="Disordered" evidence="1">
    <location>
        <begin position="607"/>
        <end position="708"/>
    </location>
</feature>
<keyword evidence="4" id="KW-1185">Reference proteome</keyword>
<dbReference type="Proteomes" id="UP000186601">
    <property type="component" value="Unassembled WGS sequence"/>
</dbReference>
<evidence type="ECO:0000313" key="4">
    <source>
        <dbReference type="Proteomes" id="UP000186601"/>
    </source>
</evidence>
<feature type="compositionally biased region" description="Polar residues" evidence="1">
    <location>
        <begin position="464"/>
        <end position="495"/>
    </location>
</feature>
<dbReference type="STRING" id="98765.A0A2R6Q2C6"/>
<feature type="region of interest" description="Disordered" evidence="1">
    <location>
        <begin position="760"/>
        <end position="804"/>
    </location>
</feature>
<dbReference type="GO" id="GO:0031267">
    <property type="term" value="F:small GTPase binding"/>
    <property type="evidence" value="ECO:0007669"/>
    <property type="project" value="TreeGrafter"/>
</dbReference>
<feature type="compositionally biased region" description="Low complexity" evidence="1">
    <location>
        <begin position="774"/>
        <end position="783"/>
    </location>
</feature>
<dbReference type="Gene3D" id="1.10.8.270">
    <property type="entry name" value="putative rabgap domain of human tbc1 domain family member 14 like domains"/>
    <property type="match status" value="1"/>
</dbReference>
<reference evidence="3 4" key="1">
    <citation type="submission" date="2018-02" db="EMBL/GenBank/DDBJ databases">
        <title>Genome sequence of the basidiomycete white-rot fungus Phlebia centrifuga.</title>
        <authorList>
            <person name="Granchi Z."/>
            <person name="Peng M."/>
            <person name="de Vries R.P."/>
            <person name="Hilden K."/>
            <person name="Makela M.R."/>
            <person name="Grigoriev I."/>
            <person name="Riley R."/>
        </authorList>
    </citation>
    <scope>NUCLEOTIDE SEQUENCE [LARGE SCALE GENOMIC DNA]</scope>
    <source>
        <strain evidence="3 4">FBCC195</strain>
    </source>
</reference>
<accession>A0A2R6Q2C6</accession>
<dbReference type="InterPro" id="IPR000195">
    <property type="entry name" value="Rab-GAP-TBC_dom"/>
</dbReference>
<feature type="domain" description="Rab-GAP TBC" evidence="2">
    <location>
        <begin position="1237"/>
        <end position="1417"/>
    </location>
</feature>
<dbReference type="EMBL" id="MLYV02000405">
    <property type="protein sequence ID" value="PSS00872.1"/>
    <property type="molecule type" value="Genomic_DNA"/>
</dbReference>
<feature type="region of interest" description="Disordered" evidence="1">
    <location>
        <begin position="529"/>
        <end position="592"/>
    </location>
</feature>
<evidence type="ECO:0000259" key="2">
    <source>
        <dbReference type="PROSITE" id="PS50086"/>
    </source>
</evidence>
<proteinExistence type="predicted"/>
<feature type="compositionally biased region" description="Polar residues" evidence="1">
    <location>
        <begin position="101"/>
        <end position="113"/>
    </location>
</feature>
<dbReference type="SMART" id="SM00164">
    <property type="entry name" value="TBC"/>
    <property type="match status" value="1"/>
</dbReference>
<dbReference type="InterPro" id="IPR050302">
    <property type="entry name" value="Rab_GAP_TBC_domain"/>
</dbReference>
<feature type="compositionally biased region" description="Low complexity" evidence="1">
    <location>
        <begin position="626"/>
        <end position="643"/>
    </location>
</feature>
<feature type="region of interest" description="Disordered" evidence="1">
    <location>
        <begin position="61"/>
        <end position="127"/>
    </location>
</feature>
<feature type="compositionally biased region" description="Polar residues" evidence="1">
    <location>
        <begin position="1490"/>
        <end position="1503"/>
    </location>
</feature>
<dbReference type="PANTHER" id="PTHR47219:SF9">
    <property type="entry name" value="GTPASE ACTIVATING PROTEIN AND CENTROSOME-ASSOCIATED, ISOFORM B"/>
    <property type="match status" value="1"/>
</dbReference>
<dbReference type="Gene3D" id="1.10.472.80">
    <property type="entry name" value="Ypt/Rab-GAP domain of gyp1p, domain 3"/>
    <property type="match status" value="1"/>
</dbReference>
<feature type="region of interest" description="Disordered" evidence="1">
    <location>
        <begin position="411"/>
        <end position="496"/>
    </location>
</feature>
<feature type="compositionally biased region" description="Polar residues" evidence="1">
    <location>
        <begin position="1057"/>
        <end position="1066"/>
    </location>
</feature>
<feature type="compositionally biased region" description="Pro residues" evidence="1">
    <location>
        <begin position="914"/>
        <end position="927"/>
    </location>
</feature>
<evidence type="ECO:0000256" key="1">
    <source>
        <dbReference type="SAM" id="MobiDB-lite"/>
    </source>
</evidence>
<feature type="compositionally biased region" description="Polar residues" evidence="1">
    <location>
        <begin position="991"/>
        <end position="1010"/>
    </location>
</feature>